<accession>D4AJ00</accession>
<comment type="caution">
    <text evidence="3">The sequence shown here is derived from an EMBL/GenBank/DDBJ whole genome shotgun (WGS) entry which is preliminary data.</text>
</comment>
<dbReference type="EMBL" id="ABSU01000001">
    <property type="protein sequence ID" value="EFE36723.1"/>
    <property type="molecule type" value="Genomic_DNA"/>
</dbReference>
<dbReference type="Pfam" id="PF21204">
    <property type="entry name" value="Ebp1_C"/>
    <property type="match status" value="1"/>
</dbReference>
<feature type="region of interest" description="Disordered" evidence="1">
    <location>
        <begin position="163"/>
        <end position="680"/>
    </location>
</feature>
<feature type="compositionally biased region" description="Basic and acidic residues" evidence="1">
    <location>
        <begin position="345"/>
        <end position="354"/>
    </location>
</feature>
<dbReference type="AlphaFoldDB" id="D4AJ00"/>
<sequence length="985" mass="107834">MQCVPGEWAGLAHSINASFTTSRSPFILISRQPATERKERKEEEPVYLKERPFFPPATRFSPAWIPSKPSPVSSGKRSYSTYLSDVDRKFKQLSRDVLPAHPYILSVPTEKPYRLGSRFVSNWAVGENTLFSPEEEQLQYMTFLPHQGEDTLLVSVGGWSDDKGNIVPEEDQRPPSRAASMAAPLTTASQQDALAKRKKKITLSDYKKKALETPPPPPTPPLPGAADPSTNGANGTNGNRPGSVDSDKTLRRPQSNSSSKPEAKQNHLQQHHPSQAAAPATSSTSSAPDTRTGSRSNDTKQNGQDNPSIPASTGRVDKNTKLPPSKPSLAKDSPPRKKPRLSIQPEEREKEKTPTKKAGRARQMVPELLSPTLPFDNESFSLSLPPLLSPTLPPDIEEELARLPDDGLEKTSRSHSSSISSMSNKAIPSKPKPGANSSSAKQSQQSSLAAEKKPASISSSTTLPPKPPTASSKPATSQPTPRITTTAPREKLIVKLKYGRQNRKRIEALLKISSKRKPTPTQTSAKPKGLPDSIVVSKSSPPNSSPQPGSSTTTSMGKQREPSSGYKRPKAMDGDDVQEPALKRPRSSNTLAPPLLDQAPTPSMQTPRSTSATKHPPASSQDQFLTPKKEPKGTAMRRVGSGDSDMKTPSGSATSVKMTQSLSVESHPSSSAQPSERRGWRDEYQRFVNLGRDLKHASQRNSTHKYSTSHDIQDDKLSATIAVEALLCFVLAFIAEQRFQSLSRQVGNSTGWRSIIAYWQSVLNRTTSYPHLHGVCLLLGAVCHDSIHSLDLERLATTPFPDEHSPAPTPGSDGNTVTSEETKKQRREFAELRTRLPESYKVARRLWLEGSRELSDSVLTQHYPNTWSKRLKNSADRGREQLKLGEYGGDFYLPLGTASTPLEANTSIHLPEIYGMIPPFPPVLLHPFDLVSLSLSHLAYLAFISLHLQSYVSYLLFSLLLQTLDTIASACLLSLLPFFFALSPL</sequence>
<feature type="compositionally biased region" description="Low complexity" evidence="1">
    <location>
        <begin position="437"/>
        <end position="449"/>
    </location>
</feature>
<proteinExistence type="predicted"/>
<feature type="compositionally biased region" description="Low complexity" evidence="1">
    <location>
        <begin position="414"/>
        <end position="423"/>
    </location>
</feature>
<keyword evidence="4" id="KW-1185">Reference proteome</keyword>
<feature type="compositionally biased region" description="Low complexity" evidence="1">
    <location>
        <begin position="271"/>
        <end position="288"/>
    </location>
</feature>
<feature type="compositionally biased region" description="Polar residues" evidence="1">
    <location>
        <begin position="647"/>
        <end position="674"/>
    </location>
</feature>
<feature type="compositionally biased region" description="Polar residues" evidence="1">
    <location>
        <begin position="228"/>
        <end position="240"/>
    </location>
</feature>
<feature type="compositionally biased region" description="Polar residues" evidence="1">
    <location>
        <begin position="600"/>
        <end position="624"/>
    </location>
</feature>
<feature type="compositionally biased region" description="Low complexity" evidence="1">
    <location>
        <begin position="175"/>
        <end position="184"/>
    </location>
</feature>
<feature type="compositionally biased region" description="Polar residues" evidence="1">
    <location>
        <begin position="289"/>
        <end position="311"/>
    </location>
</feature>
<organism evidence="3 4">
    <name type="scientific">Arthroderma benhamiae (strain ATCC MYA-4681 / CBS 112371)</name>
    <name type="common">Trichophyton mentagrophytes</name>
    <dbReference type="NCBI Taxonomy" id="663331"/>
    <lineage>
        <taxon>Eukaryota</taxon>
        <taxon>Fungi</taxon>
        <taxon>Dikarya</taxon>
        <taxon>Ascomycota</taxon>
        <taxon>Pezizomycotina</taxon>
        <taxon>Eurotiomycetes</taxon>
        <taxon>Eurotiomycetidae</taxon>
        <taxon>Onygenales</taxon>
        <taxon>Arthrodermataceae</taxon>
        <taxon>Trichophyton</taxon>
    </lineage>
</organism>
<gene>
    <name evidence="3" type="ORF">ARB_04248</name>
</gene>
<dbReference type="GeneID" id="9524477"/>
<protein>
    <recommendedName>
        <fullName evidence="2">Ell binding protein Ebp1 C-terminal domain-containing protein</fullName>
    </recommendedName>
</protein>
<reference evidence="4" key="1">
    <citation type="journal article" date="2011" name="Genome Biol.">
        <title>Comparative and functional genomics provide insights into the pathogenicity of dermatophytic fungi.</title>
        <authorList>
            <person name="Burmester A."/>
            <person name="Shelest E."/>
            <person name="Gloeckner G."/>
            <person name="Heddergott C."/>
            <person name="Schindler S."/>
            <person name="Staib P."/>
            <person name="Heidel A."/>
            <person name="Felder M."/>
            <person name="Petzold A."/>
            <person name="Szafranski K."/>
            <person name="Feuermann M."/>
            <person name="Pedruzzi I."/>
            <person name="Priebe S."/>
            <person name="Groth M."/>
            <person name="Winkler R."/>
            <person name="Li W."/>
            <person name="Kniemeyer O."/>
            <person name="Schroeckh V."/>
            <person name="Hertweck C."/>
            <person name="Hube B."/>
            <person name="White T.C."/>
            <person name="Platzer M."/>
            <person name="Guthke R."/>
            <person name="Heitman J."/>
            <person name="Woestemeyer J."/>
            <person name="Zipfel P.F."/>
            <person name="Monod M."/>
            <person name="Brakhage A.A."/>
        </authorList>
    </citation>
    <scope>NUCLEOTIDE SEQUENCE [LARGE SCALE GENOMIC DNA]</scope>
    <source>
        <strain evidence="4">ATCC MYA-4681 / CBS 112371</strain>
    </source>
</reference>
<feature type="compositionally biased region" description="Pro residues" evidence="1">
    <location>
        <begin position="213"/>
        <end position="223"/>
    </location>
</feature>
<feature type="compositionally biased region" description="Low complexity" evidence="1">
    <location>
        <begin position="537"/>
        <end position="555"/>
    </location>
</feature>
<dbReference type="eggNOG" id="ENOG502SB3U">
    <property type="taxonomic scope" value="Eukaryota"/>
</dbReference>
<evidence type="ECO:0000256" key="1">
    <source>
        <dbReference type="SAM" id="MobiDB-lite"/>
    </source>
</evidence>
<dbReference type="RefSeq" id="XP_003017368.1">
    <property type="nucleotide sequence ID" value="XM_003017322.1"/>
</dbReference>
<dbReference type="Proteomes" id="UP000008866">
    <property type="component" value="Unassembled WGS sequence"/>
</dbReference>
<feature type="compositionally biased region" description="Low complexity" evidence="1">
    <location>
        <begin position="456"/>
        <end position="481"/>
    </location>
</feature>
<dbReference type="OMA" id="NWAVGHD"/>
<name>D4AJ00_ARTBC</name>
<feature type="compositionally biased region" description="Basic and acidic residues" evidence="1">
    <location>
        <begin position="399"/>
        <end position="412"/>
    </location>
</feature>
<dbReference type="HOGENOM" id="CLU_019574_0_0_1"/>
<evidence type="ECO:0000313" key="3">
    <source>
        <dbReference type="EMBL" id="EFE36723.1"/>
    </source>
</evidence>
<dbReference type="STRING" id="663331.D4AJ00"/>
<evidence type="ECO:0000313" key="4">
    <source>
        <dbReference type="Proteomes" id="UP000008866"/>
    </source>
</evidence>
<evidence type="ECO:0000259" key="2">
    <source>
        <dbReference type="Pfam" id="PF21204"/>
    </source>
</evidence>
<dbReference type="InterPro" id="IPR049403">
    <property type="entry name" value="Ebp1_C"/>
</dbReference>
<feature type="domain" description="Ell binding protein Ebp1 C-terminal" evidence="2">
    <location>
        <begin position="658"/>
        <end position="870"/>
    </location>
</feature>
<feature type="region of interest" description="Disordered" evidence="1">
    <location>
        <begin position="798"/>
        <end position="824"/>
    </location>
</feature>
<dbReference type="KEGG" id="abe:ARB_04248"/>
<feature type="compositionally biased region" description="Basic and acidic residues" evidence="1">
    <location>
        <begin position="163"/>
        <end position="174"/>
    </location>
</feature>